<dbReference type="InterPro" id="IPR009057">
    <property type="entry name" value="Homeodomain-like_sf"/>
</dbReference>
<dbReference type="PANTHER" id="PTHR34849:SF3">
    <property type="entry name" value="SSR2962 PROTEIN"/>
    <property type="match status" value="1"/>
</dbReference>
<proteinExistence type="predicted"/>
<dbReference type="Proteomes" id="UP000278078">
    <property type="component" value="Chromosome"/>
</dbReference>
<dbReference type="InterPro" id="IPR036388">
    <property type="entry name" value="WH-like_DNA-bd_sf"/>
</dbReference>
<accession>A0A448BXN6</accession>
<dbReference type="SUPFAM" id="SSF46689">
    <property type="entry name" value="Homeodomain-like"/>
    <property type="match status" value="1"/>
</dbReference>
<dbReference type="AlphaFoldDB" id="A0A448BXN6"/>
<dbReference type="EMBL" id="LR134300">
    <property type="protein sequence ID" value="VEE50056.1"/>
    <property type="molecule type" value="Genomic_DNA"/>
</dbReference>
<name>A0A448BXN6_PSEFL</name>
<sequence length="90" mass="10049">MFDDVITIDPEIMGGQPVFKGTRIPVEMVAGQIDIDDILEDYPALTREKIDLAREYLAANPELPGKKDWLELGKSARLVKTIKASVPRKP</sequence>
<dbReference type="InterPro" id="IPR007367">
    <property type="entry name" value="DUF433"/>
</dbReference>
<organism evidence="1 2">
    <name type="scientific">Pseudomonas fluorescens</name>
    <dbReference type="NCBI Taxonomy" id="294"/>
    <lineage>
        <taxon>Bacteria</taxon>
        <taxon>Pseudomonadati</taxon>
        <taxon>Pseudomonadota</taxon>
        <taxon>Gammaproteobacteria</taxon>
        <taxon>Pseudomonadales</taxon>
        <taxon>Pseudomonadaceae</taxon>
        <taxon>Pseudomonas</taxon>
    </lineage>
</organism>
<dbReference type="PANTHER" id="PTHR34849">
    <property type="entry name" value="SSL5025 PROTEIN"/>
    <property type="match status" value="1"/>
</dbReference>
<gene>
    <name evidence="1" type="ORF">NCTC10783_06020</name>
</gene>
<dbReference type="Gene3D" id="1.10.10.10">
    <property type="entry name" value="Winged helix-like DNA-binding domain superfamily/Winged helix DNA-binding domain"/>
    <property type="match status" value="1"/>
</dbReference>
<reference evidence="1 2" key="1">
    <citation type="submission" date="2018-12" db="EMBL/GenBank/DDBJ databases">
        <authorList>
            <consortium name="Pathogen Informatics"/>
        </authorList>
    </citation>
    <scope>NUCLEOTIDE SEQUENCE [LARGE SCALE GENOMIC DNA]</scope>
    <source>
        <strain evidence="1 2">NCTC10783</strain>
    </source>
</reference>
<protein>
    <submittedName>
        <fullName evidence="1">Uncharacterized conserved protein</fullName>
    </submittedName>
</protein>
<evidence type="ECO:0000313" key="2">
    <source>
        <dbReference type="Proteomes" id="UP000278078"/>
    </source>
</evidence>
<evidence type="ECO:0000313" key="1">
    <source>
        <dbReference type="EMBL" id="VEE50056.1"/>
    </source>
</evidence>
<dbReference type="Pfam" id="PF04255">
    <property type="entry name" value="DUF433"/>
    <property type="match status" value="1"/>
</dbReference>